<dbReference type="Gene3D" id="3.40.50.1820">
    <property type="entry name" value="alpha/beta hydrolase"/>
    <property type="match status" value="1"/>
</dbReference>
<evidence type="ECO:0000256" key="1">
    <source>
        <dbReference type="SAM" id="MobiDB-lite"/>
    </source>
</evidence>
<dbReference type="Pfam" id="PF12697">
    <property type="entry name" value="Abhydrolase_6"/>
    <property type="match status" value="1"/>
</dbReference>
<comment type="caution">
    <text evidence="3">The sequence shown here is derived from an EMBL/GenBank/DDBJ whole genome shotgun (WGS) entry which is preliminary data.</text>
</comment>
<dbReference type="Proteomes" id="UP000216361">
    <property type="component" value="Unassembled WGS sequence"/>
</dbReference>
<evidence type="ECO:0000313" key="3">
    <source>
        <dbReference type="EMBL" id="OYQ18948.1"/>
    </source>
</evidence>
<sequence>MRSRDHPDECRWGGAGDGAGAGLRQRRGKRLLTRASIRTWSDIGHGPALVLLHGWGASGAFFAAQEALGGQGVRVLIPDLPGHGPTAVSDPGLTVPDLTDAVAAFLVDRQVEKPVLVGWSMGALVALDLLHRHRMRAAGLSILDMTPKVPNAPDWAYGIAGGQTEADMTATASAMAAGWGDFAPRIAFSLFARGAPPDPVWLAEATARLAAQDAPTLANLWRSLASTDARPALAALDIPIQVILGARSRIYGPTLADFYRADVPRADLTVLEGAGHAPQIEQPAAINAALLAFVQRVTAVA</sequence>
<keyword evidence="4" id="KW-1185">Reference proteome</keyword>
<dbReference type="InterPro" id="IPR000073">
    <property type="entry name" value="AB_hydrolase_1"/>
</dbReference>
<dbReference type="GO" id="GO:0003824">
    <property type="term" value="F:catalytic activity"/>
    <property type="evidence" value="ECO:0007669"/>
    <property type="project" value="InterPro"/>
</dbReference>
<organism evidence="3 4">
    <name type="scientific">Elstera cyanobacteriorum</name>
    <dbReference type="NCBI Taxonomy" id="2022747"/>
    <lineage>
        <taxon>Bacteria</taxon>
        <taxon>Pseudomonadati</taxon>
        <taxon>Pseudomonadota</taxon>
        <taxon>Alphaproteobacteria</taxon>
        <taxon>Rhodospirillales</taxon>
        <taxon>Rhodospirillaceae</taxon>
        <taxon>Elstera</taxon>
    </lineage>
</organism>
<proteinExistence type="predicted"/>
<protein>
    <recommendedName>
        <fullName evidence="2">AB hydrolase-1 domain-containing protein</fullName>
    </recommendedName>
</protein>
<dbReference type="AlphaFoldDB" id="A0A255XPQ8"/>
<dbReference type="InterPro" id="IPR000639">
    <property type="entry name" value="Epox_hydrolase-like"/>
</dbReference>
<evidence type="ECO:0000313" key="4">
    <source>
        <dbReference type="Proteomes" id="UP000216361"/>
    </source>
</evidence>
<dbReference type="InterPro" id="IPR029058">
    <property type="entry name" value="AB_hydrolase_fold"/>
</dbReference>
<feature type="compositionally biased region" description="Basic and acidic residues" evidence="1">
    <location>
        <begin position="1"/>
        <end position="11"/>
    </location>
</feature>
<evidence type="ECO:0000259" key="2">
    <source>
        <dbReference type="Pfam" id="PF12697"/>
    </source>
</evidence>
<dbReference type="PRINTS" id="PR00412">
    <property type="entry name" value="EPOXHYDRLASE"/>
</dbReference>
<dbReference type="EMBL" id="NOXS01000032">
    <property type="protein sequence ID" value="OYQ18948.1"/>
    <property type="molecule type" value="Genomic_DNA"/>
</dbReference>
<dbReference type="InterPro" id="IPR050266">
    <property type="entry name" value="AB_hydrolase_sf"/>
</dbReference>
<gene>
    <name evidence="3" type="ORF">CHR90_11935</name>
</gene>
<reference evidence="3 4" key="1">
    <citation type="submission" date="2017-07" db="EMBL/GenBank/DDBJ databases">
        <title>Elstera cyanobacteriorum sp. nov., a novel bacterium isolated from cyanobacterial aggregates in a eutrophic lake.</title>
        <authorList>
            <person name="Cai H."/>
        </authorList>
    </citation>
    <scope>NUCLEOTIDE SEQUENCE [LARGE SCALE GENOMIC DNA]</scope>
    <source>
        <strain evidence="3 4">TH019</strain>
    </source>
</reference>
<dbReference type="SUPFAM" id="SSF53474">
    <property type="entry name" value="alpha/beta-Hydrolases"/>
    <property type="match status" value="1"/>
</dbReference>
<feature type="region of interest" description="Disordered" evidence="1">
    <location>
        <begin position="1"/>
        <end position="24"/>
    </location>
</feature>
<name>A0A255XPQ8_9PROT</name>
<feature type="domain" description="AB hydrolase-1" evidence="2">
    <location>
        <begin position="49"/>
        <end position="289"/>
    </location>
</feature>
<dbReference type="PANTHER" id="PTHR43798">
    <property type="entry name" value="MONOACYLGLYCEROL LIPASE"/>
    <property type="match status" value="1"/>
</dbReference>
<accession>A0A255XPQ8</accession>